<feature type="domain" description="Peptidase M48" evidence="8">
    <location>
        <begin position="73"/>
        <end position="248"/>
    </location>
</feature>
<proteinExistence type="inferred from homology"/>
<evidence type="ECO:0000256" key="7">
    <source>
        <dbReference type="SAM" id="SignalP"/>
    </source>
</evidence>
<organism evidence="9 10">
    <name type="scientific">Desulfocurvibacter africanus subsp. africanus str. Walvis Bay</name>
    <dbReference type="NCBI Taxonomy" id="690850"/>
    <lineage>
        <taxon>Bacteria</taxon>
        <taxon>Pseudomonadati</taxon>
        <taxon>Thermodesulfobacteriota</taxon>
        <taxon>Desulfovibrionia</taxon>
        <taxon>Desulfovibrionales</taxon>
        <taxon>Desulfovibrionaceae</taxon>
        <taxon>Desulfocurvibacter</taxon>
    </lineage>
</organism>
<dbReference type="PANTHER" id="PTHR22726">
    <property type="entry name" value="METALLOENDOPEPTIDASE OMA1"/>
    <property type="match status" value="1"/>
</dbReference>
<comment type="similarity">
    <text evidence="6">Belongs to the peptidase M48 family.</text>
</comment>
<protein>
    <submittedName>
        <fullName evidence="9">Peptidase M48 Ste24p</fullName>
    </submittedName>
</protein>
<dbReference type="GO" id="GO:0051603">
    <property type="term" value="P:proteolysis involved in protein catabolic process"/>
    <property type="evidence" value="ECO:0007669"/>
    <property type="project" value="TreeGrafter"/>
</dbReference>
<dbReference type="eggNOG" id="COG4783">
    <property type="taxonomic scope" value="Bacteria"/>
</dbReference>
<dbReference type="InterPro" id="IPR051156">
    <property type="entry name" value="Mito/Outer_Membr_Metalloprot"/>
</dbReference>
<sequence length="261" mass="28193" precursor="true">MDMNPSFAFPRTLVMILALAATLAAILAACAEAPYTGRQQLMLVGDDQASEMGNQAAQEVLTKEPVVTGTPQAQMVQRVGQRIAAVTESQYKWQFHLVGKDVPNAFALPGGHVFVYEGLFKYARTEPQLAAVIGHEIAHVLARHGSERMSVAAATQLGTGIAGSTLGLSPTVMEAFGIAANYGVVMPYSRTQESESDRIGIILMAKAGYPPEASIELWQNMMQAPGDKPPAFLSTHPSDQQRIANIRKHLAEAQKYYQPAR</sequence>
<evidence type="ECO:0000256" key="1">
    <source>
        <dbReference type="ARBA" id="ARBA00022670"/>
    </source>
</evidence>
<dbReference type="GO" id="GO:0004222">
    <property type="term" value="F:metalloendopeptidase activity"/>
    <property type="evidence" value="ECO:0007669"/>
    <property type="project" value="InterPro"/>
</dbReference>
<comment type="cofactor">
    <cofactor evidence="6">
        <name>Zn(2+)</name>
        <dbReference type="ChEBI" id="CHEBI:29105"/>
    </cofactor>
    <text evidence="6">Binds 1 zinc ion per subunit.</text>
</comment>
<dbReference type="AlphaFoldDB" id="F3YU33"/>
<accession>F3YU33</accession>
<keyword evidence="4 6" id="KW-0862">Zinc</keyword>
<dbReference type="Proteomes" id="UP000007844">
    <property type="component" value="Chromosome"/>
</dbReference>
<feature type="chain" id="PRO_5003303184" evidence="7">
    <location>
        <begin position="21"/>
        <end position="261"/>
    </location>
</feature>
<dbReference type="HOGENOM" id="CLU_029002_5_0_7"/>
<dbReference type="InterPro" id="IPR001915">
    <property type="entry name" value="Peptidase_M48"/>
</dbReference>
<keyword evidence="1 6" id="KW-0645">Protease</keyword>
<keyword evidence="2" id="KW-0479">Metal-binding</keyword>
<evidence type="ECO:0000259" key="8">
    <source>
        <dbReference type="Pfam" id="PF01435"/>
    </source>
</evidence>
<dbReference type="GO" id="GO:0046872">
    <property type="term" value="F:metal ion binding"/>
    <property type="evidence" value="ECO:0007669"/>
    <property type="project" value="UniProtKB-KW"/>
</dbReference>
<keyword evidence="5 6" id="KW-0482">Metalloprotease</keyword>
<dbReference type="STRING" id="690850.Desaf_0281"/>
<dbReference type="Gene3D" id="3.30.2010.10">
    <property type="entry name" value="Metalloproteases ('zincins'), catalytic domain"/>
    <property type="match status" value="1"/>
</dbReference>
<keyword evidence="10" id="KW-1185">Reference proteome</keyword>
<dbReference type="PANTHER" id="PTHR22726:SF24">
    <property type="entry name" value="M48 FAMILY METALLOPEPTIDASE"/>
    <property type="match status" value="1"/>
</dbReference>
<evidence type="ECO:0000256" key="3">
    <source>
        <dbReference type="ARBA" id="ARBA00022801"/>
    </source>
</evidence>
<dbReference type="Pfam" id="PF01435">
    <property type="entry name" value="Peptidase_M48"/>
    <property type="match status" value="1"/>
</dbReference>
<reference evidence="9 10" key="1">
    <citation type="journal article" date="2011" name="J. Bacteriol.">
        <title>Genome sequence of the mercury-methylating and pleomorphic Desulfovibrio africanus Strain Walvis Bay.</title>
        <authorList>
            <person name="Brown S.D."/>
            <person name="Wall J.D."/>
            <person name="Kucken A.M."/>
            <person name="Gilmour C.C."/>
            <person name="Podar M."/>
            <person name="Brandt C.C."/>
            <person name="Teshima H."/>
            <person name="Detter J.C."/>
            <person name="Han C.S."/>
            <person name="Land M.L."/>
            <person name="Lucas S."/>
            <person name="Han J."/>
            <person name="Pennacchio L."/>
            <person name="Nolan M."/>
            <person name="Pitluck S."/>
            <person name="Woyke T."/>
            <person name="Goodwin L."/>
            <person name="Palumbo A.V."/>
            <person name="Elias D.A."/>
        </authorList>
    </citation>
    <scope>NUCLEOTIDE SEQUENCE [LARGE SCALE GENOMIC DNA]</scope>
    <source>
        <strain evidence="9 10">Walvis Bay</strain>
    </source>
</reference>
<keyword evidence="3 6" id="KW-0378">Hydrolase</keyword>
<dbReference type="GO" id="GO:0016020">
    <property type="term" value="C:membrane"/>
    <property type="evidence" value="ECO:0007669"/>
    <property type="project" value="TreeGrafter"/>
</dbReference>
<name>F3YU33_DESAF</name>
<evidence type="ECO:0000313" key="9">
    <source>
        <dbReference type="EMBL" id="EGJ48639.1"/>
    </source>
</evidence>
<evidence type="ECO:0000256" key="2">
    <source>
        <dbReference type="ARBA" id="ARBA00022723"/>
    </source>
</evidence>
<gene>
    <name evidence="9" type="ORF">Desaf_0281</name>
</gene>
<evidence type="ECO:0000256" key="4">
    <source>
        <dbReference type="ARBA" id="ARBA00022833"/>
    </source>
</evidence>
<dbReference type="EMBL" id="CP003221">
    <property type="protein sequence ID" value="EGJ48639.1"/>
    <property type="molecule type" value="Genomic_DNA"/>
</dbReference>
<feature type="signal peptide" evidence="7">
    <location>
        <begin position="1"/>
        <end position="20"/>
    </location>
</feature>
<evidence type="ECO:0000256" key="6">
    <source>
        <dbReference type="RuleBase" id="RU003983"/>
    </source>
</evidence>
<keyword evidence="7" id="KW-0732">Signal</keyword>
<evidence type="ECO:0000256" key="5">
    <source>
        <dbReference type="ARBA" id="ARBA00023049"/>
    </source>
</evidence>
<dbReference type="CDD" id="cd07331">
    <property type="entry name" value="M48C_Oma1_like"/>
    <property type="match status" value="1"/>
</dbReference>
<evidence type="ECO:0000313" key="10">
    <source>
        <dbReference type="Proteomes" id="UP000007844"/>
    </source>
</evidence>
<dbReference type="KEGG" id="daf:Desaf_0281"/>